<evidence type="ECO:0000313" key="4">
    <source>
        <dbReference type="Proteomes" id="UP001497522"/>
    </source>
</evidence>
<feature type="region of interest" description="Disordered" evidence="1">
    <location>
        <begin position="1"/>
        <end position="349"/>
    </location>
</feature>
<evidence type="ECO:0000259" key="2">
    <source>
        <dbReference type="Pfam" id="PF15477"/>
    </source>
</evidence>
<feature type="domain" description="Small acidic protein-like" evidence="2">
    <location>
        <begin position="413"/>
        <end position="483"/>
    </location>
</feature>
<dbReference type="Proteomes" id="UP001497522">
    <property type="component" value="Chromosome 2"/>
</dbReference>
<evidence type="ECO:0000256" key="1">
    <source>
        <dbReference type="SAM" id="MobiDB-lite"/>
    </source>
</evidence>
<gene>
    <name evidence="3" type="ORF">CSSPJE1EN2_LOCUS13146</name>
</gene>
<dbReference type="InterPro" id="IPR028124">
    <property type="entry name" value="SMAP_dom"/>
</dbReference>
<reference evidence="3 4" key="1">
    <citation type="submission" date="2024-03" db="EMBL/GenBank/DDBJ databases">
        <authorList>
            <consortium name="ELIXIR-Norway"/>
            <consortium name="Elixir Norway"/>
        </authorList>
    </citation>
    <scope>NUCLEOTIDE SEQUENCE [LARGE SCALE GENOMIC DNA]</scope>
</reference>
<feature type="compositionally biased region" description="Basic and acidic residues" evidence="1">
    <location>
        <begin position="51"/>
        <end position="81"/>
    </location>
</feature>
<organism evidence="3 4">
    <name type="scientific">Sphagnum jensenii</name>
    <dbReference type="NCBI Taxonomy" id="128206"/>
    <lineage>
        <taxon>Eukaryota</taxon>
        <taxon>Viridiplantae</taxon>
        <taxon>Streptophyta</taxon>
        <taxon>Embryophyta</taxon>
        <taxon>Bryophyta</taxon>
        <taxon>Sphagnophytina</taxon>
        <taxon>Sphagnopsida</taxon>
        <taxon>Sphagnales</taxon>
        <taxon>Sphagnaceae</taxon>
        <taxon>Sphagnum</taxon>
    </lineage>
</organism>
<accession>A0ABP1B636</accession>
<dbReference type="Pfam" id="PF15477">
    <property type="entry name" value="SMAP"/>
    <property type="match status" value="1"/>
</dbReference>
<evidence type="ECO:0000313" key="3">
    <source>
        <dbReference type="EMBL" id="CAK9870478.1"/>
    </source>
</evidence>
<feature type="compositionally biased region" description="Basic residues" evidence="1">
    <location>
        <begin position="8"/>
        <end position="20"/>
    </location>
</feature>
<keyword evidence="4" id="KW-1185">Reference proteome</keyword>
<name>A0ABP1B636_9BRYO</name>
<dbReference type="EMBL" id="OZ023703">
    <property type="protein sequence ID" value="CAK9870478.1"/>
    <property type="molecule type" value="Genomic_DNA"/>
</dbReference>
<feature type="compositionally biased region" description="Basic and acidic residues" evidence="1">
    <location>
        <begin position="128"/>
        <end position="302"/>
    </location>
</feature>
<feature type="compositionally biased region" description="Low complexity" evidence="1">
    <location>
        <begin position="318"/>
        <end position="335"/>
    </location>
</feature>
<dbReference type="PANTHER" id="PTHR22426:SF2">
    <property type="entry name" value="ARGININE_SERINE-RICH COILED-COIL PROTEIN 2"/>
    <property type="match status" value="1"/>
</dbReference>
<proteinExistence type="predicted"/>
<dbReference type="PANTHER" id="PTHR22426">
    <property type="entry name" value="ARGININE_SERINE-RICH COILED-COIL PROTEIN 2"/>
    <property type="match status" value="1"/>
</dbReference>
<feature type="region of interest" description="Disordered" evidence="1">
    <location>
        <begin position="465"/>
        <end position="484"/>
    </location>
</feature>
<protein>
    <recommendedName>
        <fullName evidence="2">Small acidic protein-like domain-containing protein</fullName>
    </recommendedName>
</protein>
<sequence>MEGDRAFMSRKHLRSYRRRSPSTSPSTGGGNRHQSHSPSPVAREVTSKGLDQVKKGRNMDSERMGHREGDYQRRRIEDGAVERPTASHSRSLHSDHDQSRRPLAGTSDYCEQGQSNRGTRPHSHHEHLRSDSDRLGRYDRPEQYGGGYREKDVDRGVQMFKVKERDTEREKGRDRDRVRGSDEDYLRSKDQEREPKRSRESDDRKRVDCSRDAGELIDADRPREWQEIRRRDLHRERDMVKDQSRERIMDRDRAWPRIRRDEEPTVKDQSRHRNLDKERSWSRDNRDEEELKDKAEETDGSKGARHSIGAFQPTVPDSGQGQKKQVPSSSVVKPVKISKWGPPPSSEDAMTAELANDLNAAKVAALRAAELVNKNMGIAGFFSSEYKKKLLWGSKKAAVEQEPVVAAAGTNRWDTVHFSDPERQDKFQKLMGVKGDIKDAEVPPPPVGAAVFTEEKQRELQEDLERQFTQGLRRRDGRTVGLGL</sequence>